<feature type="transmembrane region" description="Helical" evidence="1">
    <location>
        <begin position="45"/>
        <end position="63"/>
    </location>
</feature>
<dbReference type="RefSeq" id="WP_345419873.1">
    <property type="nucleotide sequence ID" value="NZ_BAABGT010000049.1"/>
</dbReference>
<feature type="transmembrane region" description="Helical" evidence="1">
    <location>
        <begin position="12"/>
        <end position="33"/>
    </location>
</feature>
<organism evidence="2 3">
    <name type="scientific">Pseudonocardia xishanensis</name>
    <dbReference type="NCBI Taxonomy" id="630995"/>
    <lineage>
        <taxon>Bacteria</taxon>
        <taxon>Bacillati</taxon>
        <taxon>Actinomycetota</taxon>
        <taxon>Actinomycetes</taxon>
        <taxon>Pseudonocardiales</taxon>
        <taxon>Pseudonocardiaceae</taxon>
        <taxon>Pseudonocardia</taxon>
    </lineage>
</organism>
<dbReference type="Proteomes" id="UP001501598">
    <property type="component" value="Unassembled WGS sequence"/>
</dbReference>
<accession>A0ABP8RU57</accession>
<reference evidence="3" key="1">
    <citation type="journal article" date="2019" name="Int. J. Syst. Evol. Microbiol.">
        <title>The Global Catalogue of Microorganisms (GCM) 10K type strain sequencing project: providing services to taxonomists for standard genome sequencing and annotation.</title>
        <authorList>
            <consortium name="The Broad Institute Genomics Platform"/>
            <consortium name="The Broad Institute Genome Sequencing Center for Infectious Disease"/>
            <person name="Wu L."/>
            <person name="Ma J."/>
        </authorList>
    </citation>
    <scope>NUCLEOTIDE SEQUENCE [LARGE SCALE GENOMIC DNA]</scope>
    <source>
        <strain evidence="3">JCM 17906</strain>
    </source>
</reference>
<comment type="caution">
    <text evidence="2">The sequence shown here is derived from an EMBL/GenBank/DDBJ whole genome shotgun (WGS) entry which is preliminary data.</text>
</comment>
<evidence type="ECO:0000313" key="3">
    <source>
        <dbReference type="Proteomes" id="UP001501598"/>
    </source>
</evidence>
<feature type="transmembrane region" description="Helical" evidence="1">
    <location>
        <begin position="94"/>
        <end position="111"/>
    </location>
</feature>
<keyword evidence="1" id="KW-0472">Membrane</keyword>
<proteinExistence type="predicted"/>
<evidence type="ECO:0000256" key="1">
    <source>
        <dbReference type="SAM" id="Phobius"/>
    </source>
</evidence>
<dbReference type="EMBL" id="BAABGT010000049">
    <property type="protein sequence ID" value="GAA4549408.1"/>
    <property type="molecule type" value="Genomic_DNA"/>
</dbReference>
<keyword evidence="1" id="KW-1133">Transmembrane helix</keyword>
<name>A0ABP8RU57_9PSEU</name>
<keyword evidence="3" id="KW-1185">Reference proteome</keyword>
<keyword evidence="1" id="KW-0812">Transmembrane</keyword>
<protein>
    <recommendedName>
        <fullName evidence="4">Integral membrane protein</fullName>
    </recommendedName>
</protein>
<gene>
    <name evidence="2" type="ORF">GCM10023175_37430</name>
</gene>
<evidence type="ECO:0008006" key="4">
    <source>
        <dbReference type="Google" id="ProtNLM"/>
    </source>
</evidence>
<sequence>MTSTPPVQVRAAAVLVGVEALLGVVTAVLYVFFTGRGIGTRLVEASYFALIGAALAAVAVLLYRGRHGARTPAIVTQLLLIPMIYNSLSTGDLVVGFVALFFVVGTFLLLISEPSRRWVLGADEESRSE</sequence>
<evidence type="ECO:0000313" key="2">
    <source>
        <dbReference type="EMBL" id="GAA4549408.1"/>
    </source>
</evidence>